<gene>
    <name evidence="2" type="ORF">A2571_03670</name>
</gene>
<dbReference type="PANTHER" id="PTHR31157">
    <property type="entry name" value="SCP DOMAIN-CONTAINING PROTEIN"/>
    <property type="match status" value="1"/>
</dbReference>
<dbReference type="EMBL" id="MHTJ01000005">
    <property type="protein sequence ID" value="OHA58110.1"/>
    <property type="molecule type" value="Genomic_DNA"/>
</dbReference>
<evidence type="ECO:0000313" key="3">
    <source>
        <dbReference type="Proteomes" id="UP000177043"/>
    </source>
</evidence>
<accession>A0A1G2QC21</accession>
<dbReference type="Proteomes" id="UP000177043">
    <property type="component" value="Unassembled WGS sequence"/>
</dbReference>
<dbReference type="InterPro" id="IPR014044">
    <property type="entry name" value="CAP_dom"/>
</dbReference>
<dbReference type="AlphaFoldDB" id="A0A1G2QC21"/>
<comment type="caution">
    <text evidence="2">The sequence shown here is derived from an EMBL/GenBank/DDBJ whole genome shotgun (WGS) entry which is preliminary data.</text>
</comment>
<sequence length="313" mass="33967">MSRKLFLAVLLIIIVLLAVFILGLLAYNNSLGDNPNIITTSLWLGNRSNNSEPTENITPLSSLAIGSIEKMFSRIITPNPLNQLAGGGAVGLTRQLTTAGIVANTNEERLRENLPPLTESTKLNQVARARLDDMFKNQYFAHASPAGGGVAEVAQTVGYSYIVVGENLALGQFKDDEAVVSAWMASTGHKANILARRYLDIGVAAGEGVYKGQRARMAVQIFGTPIDLCPIPSDEIKKEIYANKARIDKLEPQLAKLKNEFNTTTSPWSAGAKKINEYNKLVVEFNNLIKATQAAISQYNVSVAVFNNCAQDK</sequence>
<dbReference type="CDD" id="cd05379">
    <property type="entry name" value="CAP_bacterial"/>
    <property type="match status" value="1"/>
</dbReference>
<dbReference type="Pfam" id="PF00188">
    <property type="entry name" value="CAP"/>
    <property type="match status" value="1"/>
</dbReference>
<proteinExistence type="predicted"/>
<organism evidence="2 3">
    <name type="scientific">Candidatus Vogelbacteria bacterium RIFOXYD1_FULL_44_32</name>
    <dbReference type="NCBI Taxonomy" id="1802438"/>
    <lineage>
        <taxon>Bacteria</taxon>
        <taxon>Candidatus Vogeliibacteriota</taxon>
    </lineage>
</organism>
<dbReference type="Gene3D" id="3.40.33.10">
    <property type="entry name" value="CAP"/>
    <property type="match status" value="1"/>
</dbReference>
<dbReference type="PANTHER" id="PTHR31157:SF1">
    <property type="entry name" value="SCP DOMAIN-CONTAINING PROTEIN"/>
    <property type="match status" value="1"/>
</dbReference>
<evidence type="ECO:0000259" key="1">
    <source>
        <dbReference type="Pfam" id="PF00188"/>
    </source>
</evidence>
<feature type="domain" description="SCP" evidence="1">
    <location>
        <begin position="103"/>
        <end position="208"/>
    </location>
</feature>
<evidence type="ECO:0000313" key="2">
    <source>
        <dbReference type="EMBL" id="OHA58110.1"/>
    </source>
</evidence>
<name>A0A1G2QC21_9BACT</name>
<reference evidence="2 3" key="1">
    <citation type="journal article" date="2016" name="Nat. Commun.">
        <title>Thousands of microbial genomes shed light on interconnected biogeochemical processes in an aquifer system.</title>
        <authorList>
            <person name="Anantharaman K."/>
            <person name="Brown C.T."/>
            <person name="Hug L.A."/>
            <person name="Sharon I."/>
            <person name="Castelle C.J."/>
            <person name="Probst A.J."/>
            <person name="Thomas B.C."/>
            <person name="Singh A."/>
            <person name="Wilkins M.J."/>
            <person name="Karaoz U."/>
            <person name="Brodie E.L."/>
            <person name="Williams K.H."/>
            <person name="Hubbard S.S."/>
            <person name="Banfield J.F."/>
        </authorList>
    </citation>
    <scope>NUCLEOTIDE SEQUENCE [LARGE SCALE GENOMIC DNA]</scope>
</reference>
<protein>
    <recommendedName>
        <fullName evidence="1">SCP domain-containing protein</fullName>
    </recommendedName>
</protein>
<dbReference type="SUPFAM" id="SSF55797">
    <property type="entry name" value="PR-1-like"/>
    <property type="match status" value="1"/>
</dbReference>
<dbReference type="InterPro" id="IPR035940">
    <property type="entry name" value="CAP_sf"/>
</dbReference>
<dbReference type="STRING" id="1802438.A2571_03670"/>